<evidence type="ECO:0000256" key="5">
    <source>
        <dbReference type="ARBA" id="ARBA00022833"/>
    </source>
</evidence>
<dbReference type="CDD" id="cd06456">
    <property type="entry name" value="M3A_DCP"/>
    <property type="match status" value="1"/>
</dbReference>
<keyword evidence="2 7" id="KW-0645">Protease</keyword>
<protein>
    <submittedName>
        <fullName evidence="9">M3 family metallopeptidase</fullName>
    </submittedName>
</protein>
<dbReference type="EMBL" id="JALXKZ020000001">
    <property type="protein sequence ID" value="MCV7628015.1"/>
    <property type="molecule type" value="Genomic_DNA"/>
</dbReference>
<dbReference type="Proteomes" id="UP001205867">
    <property type="component" value="Unassembled WGS sequence"/>
</dbReference>
<dbReference type="SUPFAM" id="SSF55486">
    <property type="entry name" value="Metalloproteases ('zincins'), catalytic domain"/>
    <property type="match status" value="1"/>
</dbReference>
<dbReference type="AlphaFoldDB" id="A0AAP3ETK4"/>
<name>A0AAP3ETK4_MICLU</name>
<evidence type="ECO:0000256" key="6">
    <source>
        <dbReference type="ARBA" id="ARBA00023049"/>
    </source>
</evidence>
<comment type="cofactor">
    <cofactor evidence="7">
        <name>Zn(2+)</name>
        <dbReference type="ChEBI" id="CHEBI:29105"/>
    </cofactor>
    <text evidence="7">Binds 1 zinc ion.</text>
</comment>
<comment type="similarity">
    <text evidence="1 7">Belongs to the peptidase M3 family.</text>
</comment>
<dbReference type="PANTHER" id="PTHR43660:SF1">
    <property type="entry name" value="DIPEPTIDYL CARBOXYPEPTIDASE"/>
    <property type="match status" value="1"/>
</dbReference>
<evidence type="ECO:0000313" key="9">
    <source>
        <dbReference type="EMBL" id="MCV7628015.1"/>
    </source>
</evidence>
<proteinExistence type="inferred from homology"/>
<dbReference type="InterPro" id="IPR001567">
    <property type="entry name" value="Pept_M3A_M3B_dom"/>
</dbReference>
<accession>A0AAP3ETK4</accession>
<dbReference type="FunFam" id="3.40.390.10:FF:000009">
    <property type="entry name" value="Oligopeptidase A"/>
    <property type="match status" value="1"/>
</dbReference>
<dbReference type="Pfam" id="PF01432">
    <property type="entry name" value="Peptidase_M3"/>
    <property type="match status" value="1"/>
</dbReference>
<reference evidence="9" key="1">
    <citation type="submission" date="2023-06" db="EMBL/GenBank/DDBJ databases">
        <title>lsaBGC provides a comprehensive framework for evolutionary analysis of biosynthetic gene clusters within focal taxa.</title>
        <authorList>
            <person name="Salamzade R."/>
            <person name="Sandstrom S."/>
            <person name="Kalan L.R."/>
        </authorList>
    </citation>
    <scope>NUCLEOTIDE SEQUENCE</scope>
    <source>
        <strain evidence="9">P3-SID899</strain>
    </source>
</reference>
<organism evidence="9 10">
    <name type="scientific">Micrococcus luteus</name>
    <name type="common">Micrococcus lysodeikticus</name>
    <dbReference type="NCBI Taxonomy" id="1270"/>
    <lineage>
        <taxon>Bacteria</taxon>
        <taxon>Bacillati</taxon>
        <taxon>Actinomycetota</taxon>
        <taxon>Actinomycetes</taxon>
        <taxon>Micrococcales</taxon>
        <taxon>Micrococcaceae</taxon>
        <taxon>Micrococcus</taxon>
    </lineage>
</organism>
<keyword evidence="4 7" id="KW-0378">Hydrolase</keyword>
<evidence type="ECO:0000313" key="10">
    <source>
        <dbReference type="Proteomes" id="UP001205867"/>
    </source>
</evidence>
<dbReference type="GO" id="GO:0004180">
    <property type="term" value="F:carboxypeptidase activity"/>
    <property type="evidence" value="ECO:0007669"/>
    <property type="project" value="TreeGrafter"/>
</dbReference>
<dbReference type="GO" id="GO:0046872">
    <property type="term" value="F:metal ion binding"/>
    <property type="evidence" value="ECO:0007669"/>
    <property type="project" value="UniProtKB-UniRule"/>
</dbReference>
<dbReference type="GO" id="GO:0005829">
    <property type="term" value="C:cytosol"/>
    <property type="evidence" value="ECO:0007669"/>
    <property type="project" value="UniProtKB-ARBA"/>
</dbReference>
<evidence type="ECO:0000256" key="7">
    <source>
        <dbReference type="RuleBase" id="RU003435"/>
    </source>
</evidence>
<comment type="caution">
    <text evidence="9">The sequence shown here is derived from an EMBL/GenBank/DDBJ whole genome shotgun (WGS) entry which is preliminary data.</text>
</comment>
<evidence type="ECO:0000256" key="4">
    <source>
        <dbReference type="ARBA" id="ARBA00022801"/>
    </source>
</evidence>
<keyword evidence="6 7" id="KW-0482">Metalloprotease</keyword>
<evidence type="ECO:0000256" key="1">
    <source>
        <dbReference type="ARBA" id="ARBA00006040"/>
    </source>
</evidence>
<keyword evidence="3 7" id="KW-0479">Metal-binding</keyword>
<evidence type="ECO:0000256" key="3">
    <source>
        <dbReference type="ARBA" id="ARBA00022723"/>
    </source>
</evidence>
<dbReference type="InterPro" id="IPR034005">
    <property type="entry name" value="M3A_DCP"/>
</dbReference>
<feature type="domain" description="Peptidase M3A/M3B catalytic" evidence="8">
    <location>
        <begin position="241"/>
        <end position="691"/>
    </location>
</feature>
<dbReference type="GO" id="GO:0006508">
    <property type="term" value="P:proteolysis"/>
    <property type="evidence" value="ECO:0007669"/>
    <property type="project" value="UniProtKB-KW"/>
</dbReference>
<gene>
    <name evidence="9" type="ORF">M3A82_001445</name>
</gene>
<evidence type="ECO:0000256" key="2">
    <source>
        <dbReference type="ARBA" id="ARBA00022670"/>
    </source>
</evidence>
<dbReference type="PANTHER" id="PTHR43660">
    <property type="entry name" value="DIPEPTIDYL CARBOXYPEPTIDASE"/>
    <property type="match status" value="1"/>
</dbReference>
<keyword evidence="5 7" id="KW-0862">Zinc</keyword>
<evidence type="ECO:0000259" key="8">
    <source>
        <dbReference type="Pfam" id="PF01432"/>
    </source>
</evidence>
<sequence length="697" mass="74701">MTHTSASSVLPADHPLATPSDLPYGLPDFSAVSDAQLAEAVRAGMATQRAEVDQILGAATAPTFENTVRSLELSGQLLRRSAAMFFTLVGSDGTDARQALAEELSPELAAHEDAILLDPRLAARVAAIDDGGLTGEDARLLETLRLRLSLAGADLDEAAREELRGINTELASLSAAYTRRLVADTAARAVLVTDRERLAGLSEDDLAAAAGAAAEAGHGDGDAAAGPWLLTLSLFTSQPWLASLQDEGMRREVFEASTGRGGSGEHETLTTAMAMVRLRLRKARLLGAESWAEQALKDRAAPSTAAVEDLLAAMAPRAMANARTDAATAAAHAGRAGAEVAPWDWPALSAAYAREEFAVDADALRPYFELDRVLTEGVFAAATALYGLTFAERPELARHLYRPGIRVFEVTGEDGAGVGLFVADLFARPTKSGGAWMHTVRDRADALGERPVVFTTMNVPAPAAGRPALLTLDETTTLFHEFGHALHGLLARGEYASLTGTNVPRDVVEFPSQVNEVWLREPSLLAAYARHVESGEPLPAGTLERLEAADLWGEGHRTVEYLGAALVDWAWHSLTEETVDAATADPAAFERRVLIEAGIDPDLVPPRYGTGYFKHIFGGGYAAGYYSYVWAEVLDADAVEWFREHGGMTRENGRRFADELLSRGDTRDLLESYRAFRGRDAELEPLLRRRGLADAAA</sequence>
<dbReference type="InterPro" id="IPR045090">
    <property type="entry name" value="Pept_M3A_M3B"/>
</dbReference>
<dbReference type="Gene3D" id="1.10.1370.40">
    <property type="match status" value="3"/>
</dbReference>
<dbReference type="GO" id="GO:0004222">
    <property type="term" value="F:metalloendopeptidase activity"/>
    <property type="evidence" value="ECO:0007669"/>
    <property type="project" value="InterPro"/>
</dbReference>